<accession>A0A9D1EF01</accession>
<dbReference type="Pfam" id="PF16403">
    <property type="entry name" value="Bact_surface_Ig-like"/>
    <property type="match status" value="1"/>
</dbReference>
<name>A0A9D1EF01_9FIRM</name>
<dbReference type="AlphaFoldDB" id="A0A9D1EF01"/>
<dbReference type="InterPro" id="IPR032179">
    <property type="entry name" value="Cry22Aa_Ig-like"/>
</dbReference>
<proteinExistence type="predicted"/>
<evidence type="ECO:0000313" key="3">
    <source>
        <dbReference type="Proteomes" id="UP000824201"/>
    </source>
</evidence>
<gene>
    <name evidence="2" type="ORF">IAC96_09035</name>
</gene>
<dbReference type="InterPro" id="IPR013783">
    <property type="entry name" value="Ig-like_fold"/>
</dbReference>
<protein>
    <submittedName>
        <fullName evidence="2">DUF5011 domain-containing protein</fullName>
    </submittedName>
</protein>
<reference evidence="2" key="2">
    <citation type="journal article" date="2021" name="PeerJ">
        <title>Extensive microbial diversity within the chicken gut microbiome revealed by metagenomics and culture.</title>
        <authorList>
            <person name="Gilroy R."/>
            <person name="Ravi A."/>
            <person name="Getino M."/>
            <person name="Pursley I."/>
            <person name="Horton D.L."/>
            <person name="Alikhan N.F."/>
            <person name="Baker D."/>
            <person name="Gharbi K."/>
            <person name="Hall N."/>
            <person name="Watson M."/>
            <person name="Adriaenssens E.M."/>
            <person name="Foster-Nyarko E."/>
            <person name="Jarju S."/>
            <person name="Secka A."/>
            <person name="Antonio M."/>
            <person name="Oren A."/>
            <person name="Chaudhuri R.R."/>
            <person name="La Ragione R."/>
            <person name="Hildebrand F."/>
            <person name="Pallen M.J."/>
        </authorList>
    </citation>
    <scope>NUCLEOTIDE SEQUENCE</scope>
    <source>
        <strain evidence="2">ChiW13-3771</strain>
    </source>
</reference>
<dbReference type="Gene3D" id="2.60.40.10">
    <property type="entry name" value="Immunoglobulins"/>
    <property type="match status" value="3"/>
</dbReference>
<reference evidence="2" key="1">
    <citation type="submission" date="2020-10" db="EMBL/GenBank/DDBJ databases">
        <authorList>
            <person name="Gilroy R."/>
        </authorList>
    </citation>
    <scope>NUCLEOTIDE SEQUENCE</scope>
    <source>
        <strain evidence="2">ChiW13-3771</strain>
    </source>
</reference>
<dbReference type="Proteomes" id="UP000824201">
    <property type="component" value="Unassembled WGS sequence"/>
</dbReference>
<evidence type="ECO:0000259" key="1">
    <source>
        <dbReference type="Pfam" id="PF16403"/>
    </source>
</evidence>
<evidence type="ECO:0000313" key="2">
    <source>
        <dbReference type="EMBL" id="HIR89079.1"/>
    </source>
</evidence>
<dbReference type="EMBL" id="DVHN01000118">
    <property type="protein sequence ID" value="HIR89079.1"/>
    <property type="molecule type" value="Genomic_DNA"/>
</dbReference>
<comment type="caution">
    <text evidence="2">The sequence shown here is derived from an EMBL/GenBank/DDBJ whole genome shotgun (WGS) entry which is preliminary data.</text>
</comment>
<sequence length="275" mass="31565">MRFVKTAVIIIFILALGIYGVSEWMQIRNRDTTIPEISSDRDVLKIPCQYTQEQLMEGMSASDGKDGDLTSQIITGSFSRFIEKGVCNLTYIVFDSANQSATLNRKIEFKDYHSPRFRLTEPLIFAENEGSYMQLFSRIRVSDLLDGDLTDWITQIDTDVKYQRVGNYTTTLSVSNHFGDTVTMDFPIHVVNRETQRLDIQLSDYIVYLKKGESFDPDQYIKKLLDTQGKRLDINMISTSSNVDTQNLGLYEVHYEAEDENGNQGQTWLIVIVEE</sequence>
<feature type="domain" description="Pesticidal crystal protein Cry22Aa Ig-like" evidence="1">
    <location>
        <begin position="207"/>
        <end position="266"/>
    </location>
</feature>
<organism evidence="2 3">
    <name type="scientific">Candidatus Fimimorpha faecalis</name>
    <dbReference type="NCBI Taxonomy" id="2840824"/>
    <lineage>
        <taxon>Bacteria</taxon>
        <taxon>Bacillati</taxon>
        <taxon>Bacillota</taxon>
        <taxon>Clostridia</taxon>
        <taxon>Eubacteriales</taxon>
        <taxon>Candidatus Fimimorpha</taxon>
    </lineage>
</organism>